<evidence type="ECO:0000313" key="1">
    <source>
        <dbReference type="EMBL" id="KFV65811.1"/>
    </source>
</evidence>
<evidence type="ECO:0000313" key="2">
    <source>
        <dbReference type="Proteomes" id="UP000053875"/>
    </source>
</evidence>
<dbReference type="AlphaFoldDB" id="A0A093IGJ9"/>
<feature type="non-terminal residue" evidence="1">
    <location>
        <position position="100"/>
    </location>
</feature>
<reference evidence="1 2" key="1">
    <citation type="submission" date="2014-04" db="EMBL/GenBank/DDBJ databases">
        <title>Genome evolution of avian class.</title>
        <authorList>
            <person name="Zhang G."/>
            <person name="Li C."/>
        </authorList>
    </citation>
    <scope>NUCLEOTIDE SEQUENCE [LARGE SCALE GENOMIC DNA]</scope>
    <source>
        <strain evidence="1">BGI_N307</strain>
    </source>
</reference>
<sequence>LAAETVEGASLALERVDHIHGRHSLSLGVLGVGNSISDHVLQEDLQHTARFFIDQTRNALDAATASQTTDGWFGDALDVVAQHLAVALSASFAESLPAFA</sequence>
<dbReference type="Proteomes" id="UP000053875">
    <property type="component" value="Unassembled WGS sequence"/>
</dbReference>
<keyword evidence="2" id="KW-1185">Reference proteome</keyword>
<name>A0A093IGJ9_DRYPU</name>
<accession>A0A093IGJ9</accession>
<gene>
    <name evidence="1" type="ORF">N307_06723</name>
</gene>
<dbReference type="EMBL" id="KL215643">
    <property type="protein sequence ID" value="KFV65811.1"/>
    <property type="molecule type" value="Genomic_DNA"/>
</dbReference>
<protein>
    <submittedName>
        <fullName evidence="1">Uncharacterized protein</fullName>
    </submittedName>
</protein>
<organism evidence="1 2">
    <name type="scientific">Dryobates pubescens</name>
    <name type="common">Downy woodpecker</name>
    <name type="synonym">Picoides pubescens</name>
    <dbReference type="NCBI Taxonomy" id="118200"/>
    <lineage>
        <taxon>Eukaryota</taxon>
        <taxon>Metazoa</taxon>
        <taxon>Chordata</taxon>
        <taxon>Craniata</taxon>
        <taxon>Vertebrata</taxon>
        <taxon>Euteleostomi</taxon>
        <taxon>Archelosauria</taxon>
        <taxon>Archosauria</taxon>
        <taxon>Dinosauria</taxon>
        <taxon>Saurischia</taxon>
        <taxon>Theropoda</taxon>
        <taxon>Coelurosauria</taxon>
        <taxon>Aves</taxon>
        <taxon>Neognathae</taxon>
        <taxon>Neoaves</taxon>
        <taxon>Telluraves</taxon>
        <taxon>Coraciimorphae</taxon>
        <taxon>Piciformes</taxon>
        <taxon>Picidae</taxon>
        <taxon>Dryobates</taxon>
    </lineage>
</organism>
<dbReference type="STRING" id="118200.A0A093IGJ9"/>
<feature type="non-terminal residue" evidence="1">
    <location>
        <position position="1"/>
    </location>
</feature>
<proteinExistence type="predicted"/>